<evidence type="ECO:0000256" key="1">
    <source>
        <dbReference type="SAM" id="Phobius"/>
    </source>
</evidence>
<evidence type="ECO:0000313" key="3">
    <source>
        <dbReference type="EMBL" id="ANE49900.1"/>
    </source>
</evidence>
<feature type="domain" description="CCDC81-like prokaryotic HU" evidence="2">
    <location>
        <begin position="5"/>
        <end position="56"/>
    </location>
</feature>
<keyword evidence="1" id="KW-0812">Transmembrane</keyword>
<dbReference type="RefSeq" id="WP_066402046.1">
    <property type="nucleotide sequence ID" value="NZ_CP011390.1"/>
</dbReference>
<dbReference type="KEGG" id="fla:SY85_04740"/>
<proteinExistence type="predicted"/>
<reference evidence="3 4" key="2">
    <citation type="journal article" date="2016" name="Int. J. Syst. Evol. Microbiol.">
        <title>Flavisolibacter tropicus sp. nov., isolated from tropical soil.</title>
        <authorList>
            <person name="Lee J.J."/>
            <person name="Kang M.S."/>
            <person name="Kim G.S."/>
            <person name="Lee C.S."/>
            <person name="Lim S."/>
            <person name="Lee J."/>
            <person name="Roh S.H."/>
            <person name="Kang H."/>
            <person name="Ha J.M."/>
            <person name="Bae S."/>
            <person name="Jung H.Y."/>
            <person name="Kim M.K."/>
        </authorList>
    </citation>
    <scope>NUCLEOTIDE SEQUENCE [LARGE SCALE GENOMIC DNA]</scope>
    <source>
        <strain evidence="3 4">LCS9</strain>
    </source>
</reference>
<protein>
    <recommendedName>
        <fullName evidence="2">CCDC81-like prokaryotic HU domain-containing protein</fullName>
    </recommendedName>
</protein>
<name>A0A172TS95_9BACT</name>
<keyword evidence="4" id="KW-1185">Reference proteome</keyword>
<accession>A0A172TS95</accession>
<dbReference type="InterPro" id="IPR040495">
    <property type="entry name" value="HU-CCDC81_bac_1"/>
</dbReference>
<dbReference type="OrthoDB" id="664124at2"/>
<sequence length="206" mass="22784">MLTTLTTYLLQHKQVAIPGIGSFELKHQPATLDFASRLILPPSKTVVFDQHDSVNDQQIAFMSEAMNMGSSEVSQQLQALGQQLKQAISQKAFEWNGIGRLEEGATGIVFQSLLQNKLTSVEAHKVMRENVSHTVTVGDKEMQSNEAAELLHEETRSSYLMIIVWILIALALLFIGYLFYVKGFSPLSSGSQQKFGYIGSSLSDVC</sequence>
<reference evidence="4" key="1">
    <citation type="submission" date="2015-01" db="EMBL/GenBank/DDBJ databases">
        <title>Flavisolibacter sp./LCS9/ whole genome sequencing.</title>
        <authorList>
            <person name="Kim M.K."/>
            <person name="Srinivasan S."/>
            <person name="Lee J.-J."/>
        </authorList>
    </citation>
    <scope>NUCLEOTIDE SEQUENCE [LARGE SCALE GENOMIC DNA]</scope>
    <source>
        <strain evidence="4">LCS9</strain>
    </source>
</reference>
<feature type="transmembrane region" description="Helical" evidence="1">
    <location>
        <begin position="159"/>
        <end position="180"/>
    </location>
</feature>
<keyword evidence="1" id="KW-1133">Transmembrane helix</keyword>
<gene>
    <name evidence="3" type="ORF">SY85_04740</name>
</gene>
<dbReference type="AlphaFoldDB" id="A0A172TS95"/>
<organism evidence="3 4">
    <name type="scientific">Flavisolibacter tropicus</name>
    <dbReference type="NCBI Taxonomy" id="1492898"/>
    <lineage>
        <taxon>Bacteria</taxon>
        <taxon>Pseudomonadati</taxon>
        <taxon>Bacteroidota</taxon>
        <taxon>Chitinophagia</taxon>
        <taxon>Chitinophagales</taxon>
        <taxon>Chitinophagaceae</taxon>
        <taxon>Flavisolibacter</taxon>
    </lineage>
</organism>
<dbReference type="Pfam" id="PF18174">
    <property type="entry name" value="HU-CCDC81_bac_1"/>
    <property type="match status" value="1"/>
</dbReference>
<dbReference type="Proteomes" id="UP000077177">
    <property type="component" value="Chromosome"/>
</dbReference>
<evidence type="ECO:0000259" key="2">
    <source>
        <dbReference type="Pfam" id="PF18174"/>
    </source>
</evidence>
<keyword evidence="1" id="KW-0472">Membrane</keyword>
<dbReference type="EMBL" id="CP011390">
    <property type="protein sequence ID" value="ANE49900.1"/>
    <property type="molecule type" value="Genomic_DNA"/>
</dbReference>
<dbReference type="STRING" id="1492898.SY85_04740"/>
<evidence type="ECO:0000313" key="4">
    <source>
        <dbReference type="Proteomes" id="UP000077177"/>
    </source>
</evidence>